<name>A0A419WRQ4_9EURY</name>
<accession>A0A419WRQ4</accession>
<dbReference type="EMBL" id="RAPO01000001">
    <property type="protein sequence ID" value="RKD98149.1"/>
    <property type="molecule type" value="Genomic_DNA"/>
</dbReference>
<dbReference type="InterPro" id="IPR050177">
    <property type="entry name" value="Lipid_A_modif_metabolic_enz"/>
</dbReference>
<dbReference type="Gene3D" id="3.40.50.720">
    <property type="entry name" value="NAD(P)-binding Rossmann-like Domain"/>
    <property type="match status" value="1"/>
</dbReference>
<dbReference type="Proteomes" id="UP000283805">
    <property type="component" value="Unassembled WGS sequence"/>
</dbReference>
<feature type="domain" description="NAD-dependent epimerase/dehydratase" evidence="1">
    <location>
        <begin position="3"/>
        <end position="233"/>
    </location>
</feature>
<dbReference type="AlphaFoldDB" id="A0A419WRQ4"/>
<dbReference type="RefSeq" id="WP_120243605.1">
    <property type="nucleotide sequence ID" value="NZ_RAPO01000001.1"/>
</dbReference>
<dbReference type="Pfam" id="PF01370">
    <property type="entry name" value="Epimerase"/>
    <property type="match status" value="1"/>
</dbReference>
<evidence type="ECO:0000313" key="3">
    <source>
        <dbReference type="Proteomes" id="UP000283805"/>
    </source>
</evidence>
<dbReference type="InterPro" id="IPR036291">
    <property type="entry name" value="NAD(P)-bd_dom_sf"/>
</dbReference>
<dbReference type="OrthoDB" id="4907at2157"/>
<sequence length="355" mass="38849">MRVLLIGGTGVISTGITRQLVDAGHEVGCLTRGETDAPVPDAVEFVTGDRNDQAALERAAREIDPDCVIDMVCFTPEQAAEAVDVFGGAIEQYVFCSTVDVYHRPLERNPATEDVPRESDLEGVEPVSDYGANKAAAEDVFLAAHDGPESVTGTDSEGEFATTIIRPWSTYGEGGSVLHTFGNGTYYLDRIRKGKPIVVHGDGTSLWGSCHRDDVARAFVGAVGNERAYGEAYHVTSEELITWNQYHRRVASAMDAPEPDLVHIPTDQLRESVPDRTDMLEAHFQYSTVFDNAKARRDLGFEYTIDFMDGIRRTIEDLEARDAIDPWDSANDDELIAAWNAATGEFLERVGSAGK</sequence>
<dbReference type="SUPFAM" id="SSF51735">
    <property type="entry name" value="NAD(P)-binding Rossmann-fold domains"/>
    <property type="match status" value="1"/>
</dbReference>
<dbReference type="PANTHER" id="PTHR43245">
    <property type="entry name" value="BIFUNCTIONAL POLYMYXIN RESISTANCE PROTEIN ARNA"/>
    <property type="match status" value="1"/>
</dbReference>
<gene>
    <name evidence="2" type="ORF">ATJ93_1153</name>
</gene>
<protein>
    <submittedName>
        <fullName evidence="2">Nucleoside-diphosphate-sugar epimerase</fullName>
    </submittedName>
</protein>
<comment type="caution">
    <text evidence="2">The sequence shown here is derived from an EMBL/GenBank/DDBJ whole genome shotgun (WGS) entry which is preliminary data.</text>
</comment>
<proteinExistence type="predicted"/>
<reference evidence="2 3" key="1">
    <citation type="submission" date="2018-09" db="EMBL/GenBank/DDBJ databases">
        <title>Genomic Encyclopedia of Archaeal and Bacterial Type Strains, Phase II (KMG-II): from individual species to whole genera.</title>
        <authorList>
            <person name="Goeker M."/>
        </authorList>
    </citation>
    <scope>NUCLEOTIDE SEQUENCE [LARGE SCALE GENOMIC DNA]</scope>
    <source>
        <strain evidence="2 3">DSM 13151</strain>
    </source>
</reference>
<evidence type="ECO:0000259" key="1">
    <source>
        <dbReference type="Pfam" id="PF01370"/>
    </source>
</evidence>
<evidence type="ECO:0000313" key="2">
    <source>
        <dbReference type="EMBL" id="RKD98149.1"/>
    </source>
</evidence>
<keyword evidence="3" id="KW-1185">Reference proteome</keyword>
<organism evidence="2 3">
    <name type="scientific">Halopiger aswanensis</name>
    <dbReference type="NCBI Taxonomy" id="148449"/>
    <lineage>
        <taxon>Archaea</taxon>
        <taxon>Methanobacteriati</taxon>
        <taxon>Methanobacteriota</taxon>
        <taxon>Stenosarchaea group</taxon>
        <taxon>Halobacteria</taxon>
        <taxon>Halobacteriales</taxon>
        <taxon>Natrialbaceae</taxon>
        <taxon>Halopiger</taxon>
    </lineage>
</organism>
<dbReference type="InterPro" id="IPR001509">
    <property type="entry name" value="Epimerase_deHydtase"/>
</dbReference>